<feature type="binding site" evidence="10">
    <location>
        <begin position="218"/>
        <end position="225"/>
    </location>
    <ligand>
        <name>ATP</name>
        <dbReference type="ChEBI" id="CHEBI:30616"/>
    </ligand>
</feature>
<comment type="catalytic activity">
    <reaction evidence="7">
        <text>Couples ATP hydrolysis with the unwinding of duplex DNA by translocating in the 3'-5' direction.</text>
        <dbReference type="EC" id="5.6.2.4"/>
    </reaction>
</comment>
<protein>
    <recommendedName>
        <fullName evidence="8">DNA 3'-5' helicase</fullName>
        <ecNumber evidence="8">5.6.2.4</ecNumber>
    </recommendedName>
</protein>
<evidence type="ECO:0000259" key="11">
    <source>
        <dbReference type="PROSITE" id="PS51198"/>
    </source>
</evidence>
<organism evidence="12 13">
    <name type="scientific">Bacillus mesophilus</name>
    <dbReference type="NCBI Taxonomy" id="1808955"/>
    <lineage>
        <taxon>Bacteria</taxon>
        <taxon>Bacillati</taxon>
        <taxon>Bacillota</taxon>
        <taxon>Bacilli</taxon>
        <taxon>Bacillales</taxon>
        <taxon>Bacillaceae</taxon>
        <taxon>Bacillus</taxon>
    </lineage>
</organism>
<dbReference type="GO" id="GO:0043138">
    <property type="term" value="F:3'-5' DNA helicase activity"/>
    <property type="evidence" value="ECO:0007669"/>
    <property type="project" value="UniProtKB-EC"/>
</dbReference>
<evidence type="ECO:0000256" key="3">
    <source>
        <dbReference type="ARBA" id="ARBA00022801"/>
    </source>
</evidence>
<comment type="similarity">
    <text evidence="1">Belongs to the helicase family. UvrD subfamily.</text>
</comment>
<evidence type="ECO:0000256" key="8">
    <source>
        <dbReference type="ARBA" id="ARBA00034808"/>
    </source>
</evidence>
<dbReference type="Proteomes" id="UP000481043">
    <property type="component" value="Unassembled WGS sequence"/>
</dbReference>
<dbReference type="InterPro" id="IPR027417">
    <property type="entry name" value="P-loop_NTPase"/>
</dbReference>
<dbReference type="EMBL" id="JAAIWM010000004">
    <property type="protein sequence ID" value="NEY72724.1"/>
    <property type="molecule type" value="Genomic_DNA"/>
</dbReference>
<proteinExistence type="inferred from homology"/>
<accession>A0A6M0Q8P3</accession>
<evidence type="ECO:0000313" key="12">
    <source>
        <dbReference type="EMBL" id="NEY72724.1"/>
    </source>
</evidence>
<dbReference type="EC" id="5.6.2.4" evidence="8"/>
<evidence type="ECO:0000256" key="7">
    <source>
        <dbReference type="ARBA" id="ARBA00034617"/>
    </source>
</evidence>
<evidence type="ECO:0000256" key="9">
    <source>
        <dbReference type="ARBA" id="ARBA00048988"/>
    </source>
</evidence>
<keyword evidence="5 10" id="KW-0067">ATP-binding</keyword>
<dbReference type="Pfam" id="PF13538">
    <property type="entry name" value="UvrD_C_2"/>
    <property type="match status" value="1"/>
</dbReference>
<dbReference type="InterPro" id="IPR048228">
    <property type="entry name" value="HelD_bacillota"/>
</dbReference>
<dbReference type="GO" id="GO:0003677">
    <property type="term" value="F:DNA binding"/>
    <property type="evidence" value="ECO:0007669"/>
    <property type="project" value="InterPro"/>
</dbReference>
<dbReference type="Pfam" id="PF00580">
    <property type="entry name" value="UvrD-helicase"/>
    <property type="match status" value="2"/>
</dbReference>
<evidence type="ECO:0000256" key="2">
    <source>
        <dbReference type="ARBA" id="ARBA00022741"/>
    </source>
</evidence>
<dbReference type="Gene3D" id="1.10.10.160">
    <property type="match status" value="1"/>
</dbReference>
<dbReference type="PROSITE" id="PS51198">
    <property type="entry name" value="UVRD_HELICASE_ATP_BIND"/>
    <property type="match status" value="1"/>
</dbReference>
<dbReference type="AlphaFoldDB" id="A0A6M0Q8P3"/>
<dbReference type="InterPro" id="IPR014017">
    <property type="entry name" value="DNA_helicase_UvrD-like_C"/>
</dbReference>
<keyword evidence="6" id="KW-0413">Isomerase</keyword>
<gene>
    <name evidence="12" type="ORF">G4D63_13385</name>
</gene>
<dbReference type="Pfam" id="PF13361">
    <property type="entry name" value="UvrD_C"/>
    <property type="match status" value="1"/>
</dbReference>
<keyword evidence="13" id="KW-1185">Reference proteome</keyword>
<evidence type="ECO:0000256" key="1">
    <source>
        <dbReference type="ARBA" id="ARBA00009922"/>
    </source>
</evidence>
<dbReference type="InterPro" id="IPR013986">
    <property type="entry name" value="DExx_box_DNA_helicase_dom_sf"/>
</dbReference>
<keyword evidence="4 10" id="KW-0347">Helicase</keyword>
<keyword evidence="3 10" id="KW-0378">Hydrolase</keyword>
<dbReference type="PANTHER" id="PTHR11070:SF17">
    <property type="entry name" value="DNA HELICASE IV"/>
    <property type="match status" value="1"/>
</dbReference>
<keyword evidence="2 10" id="KW-0547">Nucleotide-binding</keyword>
<sequence>MSLSEHPDYQDELKRLLFTKNYIESIIIATETSKENYREKISEAFQDLDWLDSSLSYTNILTNAQFMERSAEEVRNLKKIRPKPYFARINFKHDDRQTEEILYIGKASVFDRESQQPIIVDWRSPIANVYYDGRLGDVEYKAEGEMYEGFLSLKRQYEIVDGSLQSYRDVDLTTNDELLQDSLAKSSDNRLSEIVSTIQAEQNEIIRADLNRPIIVQGAAGSGKTTIALHRISYLIYTLGQEFNPENMMVIAPNRLFIDYISDVLPELGVDRIRQTTYVDYVQDVIGKKLKVIPQEKKLVAIVSEEPKIAETIKWVTNFKGSFQYQKMIERYMKEIQASFYPDEDFAVERFRLMTARKIKHLFQDEYNYLPYYRRVERIKKVLQGDVRRKKKQMLHKVQAIYEHKLDVALSIKEPLKRRVKVSACMDEKETRVNQLNKEIRSSVTNYMKNFPKQSLLDYYREFLNPQTFTRLSEGVLTKNEVHTFLNYQETLLKKNQFEVEDLASLLYLQHYLFGITPELKARNVVIDEAQDYSYFQFSALKALLGTDMFTIVGDLAQGIHAYRGMTDWDILVKKVFPRANYVTMQKSYRTTVEIMKTANEILDLMEEDVPKVEPVVRHGVKPLFIQGQDRQDIVRSIVDKIEKDQEDHCKNFAIITKTERDARELHKAFKHSNLLETNLLVEMDEMESGKVVIVPSYIAKGLEFDSVFIVSLDDRYTLTDVDIKLLYVAMTRPLHRLTLVANNKQDLLLNWVDEKLIDFQVRA</sequence>
<dbReference type="PANTHER" id="PTHR11070">
    <property type="entry name" value="UVRD / RECB / PCRA DNA HELICASE FAMILY MEMBER"/>
    <property type="match status" value="1"/>
</dbReference>
<evidence type="ECO:0000256" key="6">
    <source>
        <dbReference type="ARBA" id="ARBA00023235"/>
    </source>
</evidence>
<dbReference type="InterPro" id="IPR027785">
    <property type="entry name" value="UvrD-like_helicase_C"/>
</dbReference>
<dbReference type="GO" id="GO:0016787">
    <property type="term" value="F:hydrolase activity"/>
    <property type="evidence" value="ECO:0007669"/>
    <property type="project" value="UniProtKB-UniRule"/>
</dbReference>
<evidence type="ECO:0000313" key="13">
    <source>
        <dbReference type="Proteomes" id="UP000481043"/>
    </source>
</evidence>
<evidence type="ECO:0000256" key="10">
    <source>
        <dbReference type="PROSITE-ProRule" id="PRU00560"/>
    </source>
</evidence>
<dbReference type="GO" id="GO:0000725">
    <property type="term" value="P:recombinational repair"/>
    <property type="evidence" value="ECO:0007669"/>
    <property type="project" value="TreeGrafter"/>
</dbReference>
<name>A0A6M0Q8P3_9BACI</name>
<dbReference type="Gene3D" id="3.40.50.300">
    <property type="entry name" value="P-loop containing nucleotide triphosphate hydrolases"/>
    <property type="match status" value="3"/>
</dbReference>
<dbReference type="InterPro" id="IPR000212">
    <property type="entry name" value="DNA_helicase_UvrD/REP"/>
</dbReference>
<feature type="domain" description="UvrD-like helicase ATP-binding" evidence="11">
    <location>
        <begin position="197"/>
        <end position="592"/>
    </location>
</feature>
<evidence type="ECO:0000256" key="5">
    <source>
        <dbReference type="ARBA" id="ARBA00022840"/>
    </source>
</evidence>
<comment type="caution">
    <text evidence="12">The sequence shown here is derived from an EMBL/GenBank/DDBJ whole genome shotgun (WGS) entry which is preliminary data.</text>
</comment>
<evidence type="ECO:0000256" key="4">
    <source>
        <dbReference type="ARBA" id="ARBA00022806"/>
    </source>
</evidence>
<comment type="catalytic activity">
    <reaction evidence="9">
        <text>ATP + H2O = ADP + phosphate + H(+)</text>
        <dbReference type="Rhea" id="RHEA:13065"/>
        <dbReference type="ChEBI" id="CHEBI:15377"/>
        <dbReference type="ChEBI" id="CHEBI:15378"/>
        <dbReference type="ChEBI" id="CHEBI:30616"/>
        <dbReference type="ChEBI" id="CHEBI:43474"/>
        <dbReference type="ChEBI" id="CHEBI:456216"/>
        <dbReference type="EC" id="5.6.2.4"/>
    </reaction>
</comment>
<dbReference type="SUPFAM" id="SSF52540">
    <property type="entry name" value="P-loop containing nucleoside triphosphate hydrolases"/>
    <property type="match status" value="1"/>
</dbReference>
<dbReference type="GO" id="GO:0005829">
    <property type="term" value="C:cytosol"/>
    <property type="evidence" value="ECO:0007669"/>
    <property type="project" value="TreeGrafter"/>
</dbReference>
<dbReference type="NCBIfam" id="NF041464">
    <property type="entry name" value="HelD_BACSU"/>
    <property type="match status" value="1"/>
</dbReference>
<reference evidence="12 13" key="1">
    <citation type="submission" date="2020-02" db="EMBL/GenBank/DDBJ databases">
        <title>Bacillus aquiflavi sp. nov., isolated from yellow water of strong flavor Chinese baijiu in Yibin region of China.</title>
        <authorList>
            <person name="Xie J."/>
        </authorList>
    </citation>
    <scope>NUCLEOTIDE SEQUENCE [LARGE SCALE GENOMIC DNA]</scope>
    <source>
        <strain evidence="12 13">SA4</strain>
    </source>
</reference>
<dbReference type="RefSeq" id="WP_163180174.1">
    <property type="nucleotide sequence ID" value="NZ_JAAIWM010000004.1"/>
</dbReference>
<dbReference type="GO" id="GO:0005524">
    <property type="term" value="F:ATP binding"/>
    <property type="evidence" value="ECO:0007669"/>
    <property type="project" value="UniProtKB-UniRule"/>
</dbReference>
<dbReference type="InterPro" id="IPR014016">
    <property type="entry name" value="UvrD-like_ATP-bd"/>
</dbReference>